<comment type="caution">
    <text evidence="1">The sequence shown here is derived from an EMBL/GenBank/DDBJ whole genome shotgun (WGS) entry which is preliminary data.</text>
</comment>
<dbReference type="EMBL" id="PQXF01000020">
    <property type="protein sequence ID" value="PXF59987.1"/>
    <property type="molecule type" value="Genomic_DNA"/>
</dbReference>
<evidence type="ECO:0000313" key="1">
    <source>
        <dbReference type="EMBL" id="PXF59987.1"/>
    </source>
</evidence>
<reference evidence="1" key="1">
    <citation type="submission" date="2018-01" db="EMBL/GenBank/DDBJ databases">
        <authorList>
            <person name="Krukenberg V."/>
        </authorList>
    </citation>
    <scope>NUCLEOTIDE SEQUENCE</scope>
    <source>
        <strain evidence="1">E20ANME2</strain>
    </source>
</reference>
<evidence type="ECO:0000313" key="2">
    <source>
        <dbReference type="Proteomes" id="UP000248329"/>
    </source>
</evidence>
<dbReference type="Proteomes" id="UP000248329">
    <property type="component" value="Unassembled WGS sequence"/>
</dbReference>
<proteinExistence type="predicted"/>
<protein>
    <submittedName>
        <fullName evidence="1">Uncharacterized protein</fullName>
    </submittedName>
</protein>
<name>A0AC61L1Z6_9EURY</name>
<accession>A0AC61L1Z6</accession>
<sequence length="187" mass="20038">MKILLMGHPNVGKSVFFNRLTGANVTESNYPGTTVDYTKGWMKIEGEDVEIVDVPGTFSLNPKDRAEEVAVAMLHENKDAKVISVIDASKIERGLYLAMEIIEEGYPLVIALNMRDVAEDKNIVIDAGRLERILGIPVVSTVAIAGEGIKELIYRIKDAKPVNVADIIANAANASNTESAADAGGAA</sequence>
<organism evidence="1 2">
    <name type="scientific">Candidatus Methanogaster sp</name>
    <dbReference type="NCBI Taxonomy" id="3386292"/>
    <lineage>
        <taxon>Archaea</taxon>
        <taxon>Methanobacteriati</taxon>
        <taxon>Methanobacteriota</taxon>
        <taxon>Stenosarchaea group</taxon>
        <taxon>Methanomicrobia</taxon>
        <taxon>Methanosarcinales</taxon>
        <taxon>ANME-2 cluster</taxon>
        <taxon>Candidatus Methanogasteraceae</taxon>
        <taxon>Candidatus Methanogaster</taxon>
    </lineage>
</organism>
<gene>
    <name evidence="1" type="ORF">C4B59_10185</name>
</gene>